<name>A0A9X3IMN1_9HYPH</name>
<protein>
    <submittedName>
        <fullName evidence="2">Uncharacterized protein</fullName>
    </submittedName>
</protein>
<evidence type="ECO:0000256" key="1">
    <source>
        <dbReference type="SAM" id="MobiDB-lite"/>
    </source>
</evidence>
<gene>
    <name evidence="2" type="ORF">OSH07_12900</name>
</gene>
<accession>A0A9X3IMN1</accession>
<evidence type="ECO:0000313" key="3">
    <source>
        <dbReference type="Proteomes" id="UP001144805"/>
    </source>
</evidence>
<keyword evidence="3" id="KW-1185">Reference proteome</keyword>
<proteinExistence type="predicted"/>
<dbReference type="AlphaFoldDB" id="A0A9X3IMN1"/>
<organism evidence="2 3">
    <name type="scientific">Kaistia nematophila</name>
    <dbReference type="NCBI Taxonomy" id="2994654"/>
    <lineage>
        <taxon>Bacteria</taxon>
        <taxon>Pseudomonadati</taxon>
        <taxon>Pseudomonadota</taxon>
        <taxon>Alphaproteobacteria</taxon>
        <taxon>Hyphomicrobiales</taxon>
        <taxon>Kaistiaceae</taxon>
        <taxon>Kaistia</taxon>
    </lineage>
</organism>
<comment type="caution">
    <text evidence="2">The sequence shown here is derived from an EMBL/GenBank/DDBJ whole genome shotgun (WGS) entry which is preliminary data.</text>
</comment>
<reference evidence="2" key="1">
    <citation type="submission" date="2022-11" db="EMBL/GenBank/DDBJ databases">
        <title>Biodiversity and phylogenetic relationships of bacteria.</title>
        <authorList>
            <person name="Machado R.A.R."/>
            <person name="Bhat A."/>
            <person name="Loulou A."/>
            <person name="Kallel S."/>
        </authorList>
    </citation>
    <scope>NUCLEOTIDE SEQUENCE</scope>
    <source>
        <strain evidence="2">K-TC2</strain>
    </source>
</reference>
<dbReference type="Proteomes" id="UP001144805">
    <property type="component" value="Unassembled WGS sequence"/>
</dbReference>
<sequence length="65" mass="6967">MVISDGWRAGGFRRARVRDWNMGVRPDPFQGAAEEIVGEGRGGGDGRKSAHKKAPVGEEVDGRSS</sequence>
<feature type="region of interest" description="Disordered" evidence="1">
    <location>
        <begin position="22"/>
        <end position="65"/>
    </location>
</feature>
<evidence type="ECO:0000313" key="2">
    <source>
        <dbReference type="EMBL" id="MCX5570095.1"/>
    </source>
</evidence>
<dbReference type="RefSeq" id="WP_266339055.1">
    <property type="nucleotide sequence ID" value="NZ_JAPKNK010000004.1"/>
</dbReference>
<dbReference type="EMBL" id="JAPKNK010000004">
    <property type="protein sequence ID" value="MCX5570095.1"/>
    <property type="molecule type" value="Genomic_DNA"/>
</dbReference>